<sequence length="131" mass="14620">LNVTAYDNGKFVERSSSALVYVRVLDQNDNAPVILNEQLDVFIRKGIKKGEVVYILNAYDPDDDVLHYSLSGSTALYFNILQNGVIVAVRELVMQDYSLTAVVADQQGLNTSVDLAFYTAEAIKFPIFEYS</sequence>
<evidence type="ECO:0000256" key="4">
    <source>
        <dbReference type="ARBA" id="ARBA00023136"/>
    </source>
</evidence>
<dbReference type="AlphaFoldDB" id="A0A183DFJ1"/>
<dbReference type="InterPro" id="IPR002126">
    <property type="entry name" value="Cadherin-like_dom"/>
</dbReference>
<dbReference type="PROSITE" id="PS50268">
    <property type="entry name" value="CADHERIN_2"/>
    <property type="match status" value="2"/>
</dbReference>
<dbReference type="WBParaSite" id="GPUH_0000749101-mRNA-1">
    <property type="protein sequence ID" value="GPUH_0000749101-mRNA-1"/>
    <property type="gene ID" value="GPUH_0000749101"/>
</dbReference>
<dbReference type="GO" id="GO:0005509">
    <property type="term" value="F:calcium ion binding"/>
    <property type="evidence" value="ECO:0007669"/>
    <property type="project" value="UniProtKB-UniRule"/>
</dbReference>
<feature type="domain" description="Cadherin" evidence="6">
    <location>
        <begin position="1"/>
        <end position="34"/>
    </location>
</feature>
<dbReference type="InterPro" id="IPR020894">
    <property type="entry name" value="Cadherin_CS"/>
</dbReference>
<organism evidence="7">
    <name type="scientific">Gongylonema pulchrum</name>
    <dbReference type="NCBI Taxonomy" id="637853"/>
    <lineage>
        <taxon>Eukaryota</taxon>
        <taxon>Metazoa</taxon>
        <taxon>Ecdysozoa</taxon>
        <taxon>Nematoda</taxon>
        <taxon>Chromadorea</taxon>
        <taxon>Rhabditida</taxon>
        <taxon>Spirurina</taxon>
        <taxon>Spiruromorpha</taxon>
        <taxon>Spiruroidea</taxon>
        <taxon>Gongylonematidae</taxon>
        <taxon>Gongylonema</taxon>
    </lineage>
</organism>
<accession>A0A183DFJ1</accession>
<keyword evidence="2" id="KW-0677">Repeat</keyword>
<dbReference type="GO" id="GO:0016477">
    <property type="term" value="P:cell migration"/>
    <property type="evidence" value="ECO:0007669"/>
    <property type="project" value="TreeGrafter"/>
</dbReference>
<keyword evidence="3 5" id="KW-0106">Calcium</keyword>
<dbReference type="InterPro" id="IPR039808">
    <property type="entry name" value="Cadherin"/>
</dbReference>
<comment type="subcellular location">
    <subcellularLocation>
        <location evidence="1">Membrane</location>
    </subcellularLocation>
</comment>
<dbReference type="CDD" id="cd11304">
    <property type="entry name" value="Cadherin_repeat"/>
    <property type="match status" value="1"/>
</dbReference>
<dbReference type="PANTHER" id="PTHR24027:SF438">
    <property type="entry name" value="CADHERIN 23"/>
    <property type="match status" value="1"/>
</dbReference>
<evidence type="ECO:0000256" key="2">
    <source>
        <dbReference type="ARBA" id="ARBA00022737"/>
    </source>
</evidence>
<dbReference type="PROSITE" id="PS00232">
    <property type="entry name" value="CADHERIN_1"/>
    <property type="match status" value="1"/>
</dbReference>
<dbReference type="GO" id="GO:0045296">
    <property type="term" value="F:cadherin binding"/>
    <property type="evidence" value="ECO:0007669"/>
    <property type="project" value="TreeGrafter"/>
</dbReference>
<feature type="domain" description="Cadherin" evidence="6">
    <location>
        <begin position="35"/>
        <end position="128"/>
    </location>
</feature>
<evidence type="ECO:0000256" key="3">
    <source>
        <dbReference type="ARBA" id="ARBA00022837"/>
    </source>
</evidence>
<dbReference type="InterPro" id="IPR015919">
    <property type="entry name" value="Cadherin-like_sf"/>
</dbReference>
<name>A0A183DFJ1_9BILA</name>
<protein>
    <submittedName>
        <fullName evidence="7">Cadherin domain-containing protein</fullName>
    </submittedName>
</protein>
<evidence type="ECO:0000259" key="6">
    <source>
        <dbReference type="PROSITE" id="PS50268"/>
    </source>
</evidence>
<dbReference type="Gene3D" id="2.60.40.60">
    <property type="entry name" value="Cadherins"/>
    <property type="match status" value="2"/>
</dbReference>
<dbReference type="PANTHER" id="PTHR24027">
    <property type="entry name" value="CADHERIN-23"/>
    <property type="match status" value="1"/>
</dbReference>
<evidence type="ECO:0000256" key="1">
    <source>
        <dbReference type="ARBA" id="ARBA00004370"/>
    </source>
</evidence>
<evidence type="ECO:0000313" key="7">
    <source>
        <dbReference type="WBParaSite" id="GPUH_0000749101-mRNA-1"/>
    </source>
</evidence>
<dbReference type="GO" id="GO:0016342">
    <property type="term" value="C:catenin complex"/>
    <property type="evidence" value="ECO:0007669"/>
    <property type="project" value="TreeGrafter"/>
</dbReference>
<proteinExistence type="predicted"/>
<dbReference type="GO" id="GO:0007156">
    <property type="term" value="P:homophilic cell adhesion via plasma membrane adhesion molecules"/>
    <property type="evidence" value="ECO:0007669"/>
    <property type="project" value="InterPro"/>
</dbReference>
<evidence type="ECO:0000256" key="5">
    <source>
        <dbReference type="PROSITE-ProRule" id="PRU00043"/>
    </source>
</evidence>
<dbReference type="GO" id="GO:0008013">
    <property type="term" value="F:beta-catenin binding"/>
    <property type="evidence" value="ECO:0007669"/>
    <property type="project" value="TreeGrafter"/>
</dbReference>
<reference evidence="7" key="1">
    <citation type="submission" date="2016-06" db="UniProtKB">
        <authorList>
            <consortium name="WormBaseParasite"/>
        </authorList>
    </citation>
    <scope>IDENTIFICATION</scope>
</reference>
<dbReference type="SUPFAM" id="SSF49313">
    <property type="entry name" value="Cadherin-like"/>
    <property type="match status" value="1"/>
</dbReference>
<keyword evidence="4" id="KW-0472">Membrane</keyword>